<comment type="caution">
    <text evidence="3">The sequence shown here is derived from an EMBL/GenBank/DDBJ whole genome shotgun (WGS) entry which is preliminary data.</text>
</comment>
<dbReference type="Gene3D" id="3.40.50.1240">
    <property type="entry name" value="Phosphoglycerate mutase-like"/>
    <property type="match status" value="1"/>
</dbReference>
<dbReference type="EMBL" id="QQAY01000024">
    <property type="protein sequence ID" value="RDI36920.1"/>
    <property type="molecule type" value="Genomic_DNA"/>
</dbReference>
<dbReference type="PANTHER" id="PTHR48100:SF1">
    <property type="entry name" value="HISTIDINE PHOSPHATASE FAMILY PROTEIN-RELATED"/>
    <property type="match status" value="1"/>
</dbReference>
<proteinExistence type="predicted"/>
<feature type="active site" description="Tele-phosphohistidine intermediate" evidence="1">
    <location>
        <position position="8"/>
    </location>
</feature>
<dbReference type="GO" id="GO:0005737">
    <property type="term" value="C:cytoplasm"/>
    <property type="evidence" value="ECO:0007669"/>
    <property type="project" value="TreeGrafter"/>
</dbReference>
<organism evidence="3 4">
    <name type="scientific">Falsibacillus pallidus</name>
    <dbReference type="NCBI Taxonomy" id="493781"/>
    <lineage>
        <taxon>Bacteria</taxon>
        <taxon>Bacillati</taxon>
        <taxon>Bacillota</taxon>
        <taxon>Bacilli</taxon>
        <taxon>Bacillales</taxon>
        <taxon>Bacillaceae</taxon>
        <taxon>Falsibacillus</taxon>
    </lineage>
</organism>
<dbReference type="RefSeq" id="WP_114747245.1">
    <property type="nucleotide sequence ID" value="NZ_QQAY01000024.1"/>
</dbReference>
<dbReference type="InterPro" id="IPR013078">
    <property type="entry name" value="His_Pase_superF_clade-1"/>
</dbReference>
<evidence type="ECO:0000313" key="4">
    <source>
        <dbReference type="Proteomes" id="UP000255326"/>
    </source>
</evidence>
<dbReference type="Proteomes" id="UP000255326">
    <property type="component" value="Unassembled WGS sequence"/>
</dbReference>
<feature type="binding site" evidence="2">
    <location>
        <position position="58"/>
    </location>
    <ligand>
        <name>substrate</name>
    </ligand>
</feature>
<gene>
    <name evidence="3" type="ORF">DFR59_1247</name>
</gene>
<evidence type="ECO:0000313" key="3">
    <source>
        <dbReference type="EMBL" id="RDI36920.1"/>
    </source>
</evidence>
<dbReference type="GO" id="GO:0016791">
    <property type="term" value="F:phosphatase activity"/>
    <property type="evidence" value="ECO:0007669"/>
    <property type="project" value="TreeGrafter"/>
</dbReference>
<dbReference type="PANTHER" id="PTHR48100">
    <property type="entry name" value="BROAD-SPECIFICITY PHOSPHATASE YOR283W-RELATED"/>
    <property type="match status" value="1"/>
</dbReference>
<feature type="active site" description="Proton donor/acceptor" evidence="1">
    <location>
        <position position="82"/>
    </location>
</feature>
<dbReference type="Pfam" id="PF00300">
    <property type="entry name" value="His_Phos_1"/>
    <property type="match status" value="1"/>
</dbReference>
<reference evidence="3 4" key="1">
    <citation type="submission" date="2018-07" db="EMBL/GenBank/DDBJ databases">
        <title>Genomic Encyclopedia of Type Strains, Phase IV (KMG-IV): sequencing the most valuable type-strain genomes for metagenomic binning, comparative biology and taxonomic classification.</title>
        <authorList>
            <person name="Goeker M."/>
        </authorList>
    </citation>
    <scope>NUCLEOTIDE SEQUENCE [LARGE SCALE GENOMIC DNA]</scope>
    <source>
        <strain evidence="3 4">DSM 25281</strain>
    </source>
</reference>
<sequence length="202" mass="22903">MELILVRHGESEADLLNVHEGRADFSLTDRGRMQAEALAEYASRHFSVDVMYCSTLKRARETAGFVHKRLNCPLHYLEDLMEWNNGVLAGLKREEAAKRYPEPAGGRKPHVPVENGESHIDFRLRIERAISMIKHAHPDEKVMIVSHGGAISNIINALYQMPVVSPFRFATGDTGFHHLILKDGNVTTRVLNCQDHLKIEMR</sequence>
<evidence type="ECO:0000256" key="1">
    <source>
        <dbReference type="PIRSR" id="PIRSR613078-1"/>
    </source>
</evidence>
<evidence type="ECO:0000256" key="2">
    <source>
        <dbReference type="PIRSR" id="PIRSR613078-2"/>
    </source>
</evidence>
<protein>
    <submittedName>
        <fullName evidence="3">2,3-bisphosphoglycerate-dependent phosphoglycerate mutase</fullName>
    </submittedName>
</protein>
<dbReference type="CDD" id="cd07067">
    <property type="entry name" value="HP_PGM_like"/>
    <property type="match status" value="1"/>
</dbReference>
<dbReference type="AlphaFoldDB" id="A0A370G117"/>
<dbReference type="OrthoDB" id="9782128at2"/>
<dbReference type="SUPFAM" id="SSF53254">
    <property type="entry name" value="Phosphoglycerate mutase-like"/>
    <property type="match status" value="1"/>
</dbReference>
<keyword evidence="4" id="KW-1185">Reference proteome</keyword>
<accession>A0A370G117</accession>
<dbReference type="SMART" id="SM00855">
    <property type="entry name" value="PGAM"/>
    <property type="match status" value="1"/>
</dbReference>
<name>A0A370G117_9BACI</name>
<dbReference type="InterPro" id="IPR029033">
    <property type="entry name" value="His_PPase_superfam"/>
</dbReference>
<dbReference type="InterPro" id="IPR050275">
    <property type="entry name" value="PGM_Phosphatase"/>
</dbReference>